<reference evidence="2 3" key="1">
    <citation type="journal article" date="2019" name="Commun. Biol.">
        <title>The bagworm genome reveals a unique fibroin gene that provides high tensile strength.</title>
        <authorList>
            <person name="Kono N."/>
            <person name="Nakamura H."/>
            <person name="Ohtoshi R."/>
            <person name="Tomita M."/>
            <person name="Numata K."/>
            <person name="Arakawa K."/>
        </authorList>
    </citation>
    <scope>NUCLEOTIDE SEQUENCE [LARGE SCALE GENOMIC DNA]</scope>
</reference>
<keyword evidence="3" id="KW-1185">Reference proteome</keyword>
<dbReference type="Proteomes" id="UP000299102">
    <property type="component" value="Unassembled WGS sequence"/>
</dbReference>
<dbReference type="EMBL" id="BGZK01000241">
    <property type="protein sequence ID" value="GBP31054.1"/>
    <property type="molecule type" value="Genomic_DNA"/>
</dbReference>
<accession>A0A4C1UZ20</accession>
<protein>
    <submittedName>
        <fullName evidence="2">Uncharacterized protein</fullName>
    </submittedName>
</protein>
<evidence type="ECO:0000313" key="2">
    <source>
        <dbReference type="EMBL" id="GBP31054.1"/>
    </source>
</evidence>
<feature type="region of interest" description="Disordered" evidence="1">
    <location>
        <begin position="75"/>
        <end position="95"/>
    </location>
</feature>
<evidence type="ECO:0000313" key="3">
    <source>
        <dbReference type="Proteomes" id="UP000299102"/>
    </source>
</evidence>
<organism evidence="2 3">
    <name type="scientific">Eumeta variegata</name>
    <name type="common">Bagworm moth</name>
    <name type="synonym">Eumeta japonica</name>
    <dbReference type="NCBI Taxonomy" id="151549"/>
    <lineage>
        <taxon>Eukaryota</taxon>
        <taxon>Metazoa</taxon>
        <taxon>Ecdysozoa</taxon>
        <taxon>Arthropoda</taxon>
        <taxon>Hexapoda</taxon>
        <taxon>Insecta</taxon>
        <taxon>Pterygota</taxon>
        <taxon>Neoptera</taxon>
        <taxon>Endopterygota</taxon>
        <taxon>Lepidoptera</taxon>
        <taxon>Glossata</taxon>
        <taxon>Ditrysia</taxon>
        <taxon>Tineoidea</taxon>
        <taxon>Psychidae</taxon>
        <taxon>Oiketicinae</taxon>
        <taxon>Eumeta</taxon>
    </lineage>
</organism>
<proteinExistence type="predicted"/>
<evidence type="ECO:0000256" key="1">
    <source>
        <dbReference type="SAM" id="MobiDB-lite"/>
    </source>
</evidence>
<comment type="caution">
    <text evidence="2">The sequence shown here is derived from an EMBL/GenBank/DDBJ whole genome shotgun (WGS) entry which is preliminary data.</text>
</comment>
<dbReference type="AlphaFoldDB" id="A0A4C1UZ20"/>
<gene>
    <name evidence="2" type="ORF">EVAR_77349_1</name>
</gene>
<name>A0A4C1UZ20_EUMVA</name>
<sequence>MRLPSTLRQLAHNTCRCRSYAIIFAAVECVRLASPFAKSTPKNYHTRLELAIRKDEIDNLPVYKNAQKVNMMCHDRSSDKPAVDGSVTPPGVRSRHSDLELAPLLAPPPAAAAKTLEYWRRFTGDARTRWTWPWHAWPPARDVTGRRRSRTQPPPRRTPNTIAAIFKEHHESS</sequence>